<evidence type="ECO:0000313" key="5">
    <source>
        <dbReference type="Proteomes" id="UP000271241"/>
    </source>
</evidence>
<dbReference type="STRING" id="78915.A0A4P9XLM7"/>
<comment type="similarity">
    <text evidence="2">Belongs to the ISY1 family.</text>
</comment>
<dbReference type="OrthoDB" id="1739576at2759"/>
<dbReference type="PANTHER" id="PTHR13021">
    <property type="entry name" value="PRE-MRNA-SPLICING FACTOR ISY1"/>
    <property type="match status" value="1"/>
</dbReference>
<organism evidence="4 5">
    <name type="scientific">Thamnocephalis sphaerospora</name>
    <dbReference type="NCBI Taxonomy" id="78915"/>
    <lineage>
        <taxon>Eukaryota</taxon>
        <taxon>Fungi</taxon>
        <taxon>Fungi incertae sedis</taxon>
        <taxon>Zoopagomycota</taxon>
        <taxon>Zoopagomycotina</taxon>
        <taxon>Zoopagomycetes</taxon>
        <taxon>Zoopagales</taxon>
        <taxon>Sigmoideomycetaceae</taxon>
        <taxon>Thamnocephalis</taxon>
    </lineage>
</organism>
<dbReference type="Proteomes" id="UP000271241">
    <property type="component" value="Unassembled WGS sequence"/>
</dbReference>
<proteinExistence type="inferred from homology"/>
<dbReference type="AlphaFoldDB" id="A0A4P9XLM7"/>
<dbReference type="InterPro" id="IPR029012">
    <property type="entry name" value="Helix_hairpin_bin_sf"/>
</dbReference>
<dbReference type="SUPFAM" id="SSF140102">
    <property type="entry name" value="ISY1 domain-like"/>
    <property type="match status" value="1"/>
</dbReference>
<evidence type="ECO:0000256" key="2">
    <source>
        <dbReference type="ARBA" id="ARBA00007002"/>
    </source>
</evidence>
<evidence type="ECO:0000313" key="4">
    <source>
        <dbReference type="EMBL" id="RKP06774.1"/>
    </source>
</evidence>
<dbReference type="GO" id="GO:0000350">
    <property type="term" value="P:generation of catalytic spliceosome for second transesterification step"/>
    <property type="evidence" value="ECO:0007669"/>
    <property type="project" value="InterPro"/>
</dbReference>
<name>A0A4P9XLM7_9FUNG</name>
<accession>A0A4P9XLM7</accession>
<dbReference type="GO" id="GO:0005634">
    <property type="term" value="C:nucleus"/>
    <property type="evidence" value="ECO:0007669"/>
    <property type="project" value="UniProtKB-SubCell"/>
</dbReference>
<evidence type="ECO:0000256" key="1">
    <source>
        <dbReference type="ARBA" id="ARBA00004123"/>
    </source>
</evidence>
<gene>
    <name evidence="4" type="ORF">THASP1DRAFT_18013</name>
</gene>
<dbReference type="EMBL" id="KZ992820">
    <property type="protein sequence ID" value="RKP06774.1"/>
    <property type="molecule type" value="Genomic_DNA"/>
</dbReference>
<dbReference type="Gene3D" id="1.10.287.660">
    <property type="entry name" value="Helix hairpin bin"/>
    <property type="match status" value="1"/>
</dbReference>
<protein>
    <submittedName>
        <fullName evidence="4">Isy1-like splicing family-domain-containing protein</fullName>
    </submittedName>
</protein>
<dbReference type="Pfam" id="PF06246">
    <property type="entry name" value="Isy1"/>
    <property type="match status" value="1"/>
</dbReference>
<evidence type="ECO:0000256" key="3">
    <source>
        <dbReference type="ARBA" id="ARBA00023242"/>
    </source>
</evidence>
<sequence length="235" mass="27368">MVGVVRWARHLADRHGLTTVAHRHATRKRRSTLQGRDGAAAIVSAIYTRVLASRSMLHRFRQLQAAEAGVFRIGDRRPPRASDCDNLAEAEQWRQHFIHQISRKVAQIQNVGIPDHQLRELNDEINRLMRVKYAWEIRIRELGGPDYTRVASRMIDSEGREVPGNRGYKQVYAHLYFGRAKELPGVRELFEQQMIVPQKSTISELYRRVDAEYYGYRDEEDETLLAYEQQREAEG</sequence>
<dbReference type="InterPro" id="IPR009360">
    <property type="entry name" value="Isy1"/>
</dbReference>
<keyword evidence="5" id="KW-1185">Reference proteome</keyword>
<keyword evidence="3" id="KW-0539">Nucleus</keyword>
<dbReference type="InterPro" id="IPR037200">
    <property type="entry name" value="Isy1_sf"/>
</dbReference>
<dbReference type="FunFam" id="1.10.287.660:FF:000001">
    <property type="entry name" value="pre-mRNA-splicing factor ISY1 homolog"/>
    <property type="match status" value="1"/>
</dbReference>
<comment type="subcellular location">
    <subcellularLocation>
        <location evidence="1">Nucleus</location>
    </subcellularLocation>
</comment>
<reference evidence="5" key="1">
    <citation type="journal article" date="2018" name="Nat. Microbiol.">
        <title>Leveraging single-cell genomics to expand the fungal tree of life.</title>
        <authorList>
            <person name="Ahrendt S.R."/>
            <person name="Quandt C.A."/>
            <person name="Ciobanu D."/>
            <person name="Clum A."/>
            <person name="Salamov A."/>
            <person name="Andreopoulos B."/>
            <person name="Cheng J.F."/>
            <person name="Woyke T."/>
            <person name="Pelin A."/>
            <person name="Henrissat B."/>
            <person name="Reynolds N.K."/>
            <person name="Benny G.L."/>
            <person name="Smith M.E."/>
            <person name="James T.Y."/>
            <person name="Grigoriev I.V."/>
        </authorList>
    </citation>
    <scope>NUCLEOTIDE SEQUENCE [LARGE SCALE GENOMIC DNA]</scope>
    <source>
        <strain evidence="5">RSA 1356</strain>
    </source>
</reference>